<dbReference type="PANTHER" id="PTHR31314:SF188">
    <property type="entry name" value="TRANSCRIPTION FACTOR KAN2 ISOFORM X1-RELATED"/>
    <property type="match status" value="1"/>
</dbReference>
<evidence type="ECO:0000313" key="1">
    <source>
        <dbReference type="EMBL" id="AES97829.1"/>
    </source>
</evidence>
<proteinExistence type="predicted"/>
<name>G7K9Y0_MEDTR</name>
<evidence type="ECO:0000313" key="3">
    <source>
        <dbReference type="Proteomes" id="UP000002051"/>
    </source>
</evidence>
<dbReference type="EMBL" id="CM001221">
    <property type="protein sequence ID" value="AES97829.1"/>
    <property type="molecule type" value="Genomic_DNA"/>
</dbReference>
<dbReference type="HOGENOM" id="CLU_3053412_0_0_1"/>
<dbReference type="AlphaFoldDB" id="G7K9Y0"/>
<accession>G7K9Y0</accession>
<reference evidence="1 3" key="2">
    <citation type="journal article" date="2014" name="BMC Genomics">
        <title>An improved genome release (version Mt4.0) for the model legume Medicago truncatula.</title>
        <authorList>
            <person name="Tang H."/>
            <person name="Krishnakumar V."/>
            <person name="Bidwell S."/>
            <person name="Rosen B."/>
            <person name="Chan A."/>
            <person name="Zhou S."/>
            <person name="Gentzbittel L."/>
            <person name="Childs K.L."/>
            <person name="Yandell M."/>
            <person name="Gundlach H."/>
            <person name="Mayer K.F."/>
            <person name="Schwartz D.C."/>
            <person name="Town C.D."/>
        </authorList>
    </citation>
    <scope>GENOME REANNOTATION</scope>
    <source>
        <strain evidence="2 3">cv. Jemalong A17</strain>
    </source>
</reference>
<dbReference type="STRING" id="3880.G7K9Y0"/>
<evidence type="ECO:0000313" key="2">
    <source>
        <dbReference type="EnsemblPlants" id="AES97829"/>
    </source>
</evidence>
<dbReference type="Proteomes" id="UP000002051">
    <property type="component" value="Chromosome 5"/>
</dbReference>
<sequence>MSSCGGREGVARQYVRPKVPCLRWTHELHRCYICVLKLLLDVKGQTISHVKSHL</sequence>
<reference evidence="2" key="3">
    <citation type="submission" date="2015-04" db="UniProtKB">
        <authorList>
            <consortium name="EnsemblPlants"/>
        </authorList>
    </citation>
    <scope>IDENTIFICATION</scope>
    <source>
        <strain evidence="2">cv. Jemalong A17</strain>
    </source>
</reference>
<dbReference type="EnsemblPlants" id="AES97829">
    <property type="protein sequence ID" value="AES97829"/>
    <property type="gene ID" value="MTR_5g060610"/>
</dbReference>
<dbReference type="GO" id="GO:0003700">
    <property type="term" value="F:DNA-binding transcription factor activity"/>
    <property type="evidence" value="ECO:0007669"/>
    <property type="project" value="InterPro"/>
</dbReference>
<gene>
    <name evidence="1" type="ordered locus">MTR_5g060610</name>
</gene>
<protein>
    <submittedName>
        <fullName evidence="1">MYBR domain class transcription factor</fullName>
    </submittedName>
</protein>
<keyword evidence="3" id="KW-1185">Reference proteome</keyword>
<dbReference type="PaxDb" id="3880-AES97829"/>
<reference evidence="1 3" key="1">
    <citation type="journal article" date="2011" name="Nature">
        <title>The Medicago genome provides insight into the evolution of rhizobial symbioses.</title>
        <authorList>
            <person name="Young N.D."/>
            <person name="Debelle F."/>
            <person name="Oldroyd G.E."/>
            <person name="Geurts R."/>
            <person name="Cannon S.B."/>
            <person name="Udvardi M.K."/>
            <person name="Benedito V.A."/>
            <person name="Mayer K.F."/>
            <person name="Gouzy J."/>
            <person name="Schoof H."/>
            <person name="Van de Peer Y."/>
            <person name="Proost S."/>
            <person name="Cook D.R."/>
            <person name="Meyers B.C."/>
            <person name="Spannagl M."/>
            <person name="Cheung F."/>
            <person name="De Mita S."/>
            <person name="Krishnakumar V."/>
            <person name="Gundlach H."/>
            <person name="Zhou S."/>
            <person name="Mudge J."/>
            <person name="Bharti A.K."/>
            <person name="Murray J.D."/>
            <person name="Naoumkina M.A."/>
            <person name="Rosen B."/>
            <person name="Silverstein K.A."/>
            <person name="Tang H."/>
            <person name="Rombauts S."/>
            <person name="Zhao P.X."/>
            <person name="Zhou P."/>
            <person name="Barbe V."/>
            <person name="Bardou P."/>
            <person name="Bechner M."/>
            <person name="Bellec A."/>
            <person name="Berger A."/>
            <person name="Berges H."/>
            <person name="Bidwell S."/>
            <person name="Bisseling T."/>
            <person name="Choisne N."/>
            <person name="Couloux A."/>
            <person name="Denny R."/>
            <person name="Deshpande S."/>
            <person name="Dai X."/>
            <person name="Doyle J.J."/>
            <person name="Dudez A.M."/>
            <person name="Farmer A.D."/>
            <person name="Fouteau S."/>
            <person name="Franken C."/>
            <person name="Gibelin C."/>
            <person name="Gish J."/>
            <person name="Goldstein S."/>
            <person name="Gonzalez A.J."/>
            <person name="Green P.J."/>
            <person name="Hallab A."/>
            <person name="Hartog M."/>
            <person name="Hua A."/>
            <person name="Humphray S.J."/>
            <person name="Jeong D.H."/>
            <person name="Jing Y."/>
            <person name="Jocker A."/>
            <person name="Kenton S.M."/>
            <person name="Kim D.J."/>
            <person name="Klee K."/>
            <person name="Lai H."/>
            <person name="Lang C."/>
            <person name="Lin S."/>
            <person name="Macmil S.L."/>
            <person name="Magdelenat G."/>
            <person name="Matthews L."/>
            <person name="McCorrison J."/>
            <person name="Monaghan E.L."/>
            <person name="Mun J.H."/>
            <person name="Najar F.Z."/>
            <person name="Nicholson C."/>
            <person name="Noirot C."/>
            <person name="O'Bleness M."/>
            <person name="Paule C.R."/>
            <person name="Poulain J."/>
            <person name="Prion F."/>
            <person name="Qin B."/>
            <person name="Qu C."/>
            <person name="Retzel E.F."/>
            <person name="Riddle C."/>
            <person name="Sallet E."/>
            <person name="Samain S."/>
            <person name="Samson N."/>
            <person name="Sanders I."/>
            <person name="Saurat O."/>
            <person name="Scarpelli C."/>
            <person name="Schiex T."/>
            <person name="Segurens B."/>
            <person name="Severin A.J."/>
            <person name="Sherrier D.J."/>
            <person name="Shi R."/>
            <person name="Sims S."/>
            <person name="Singer S.R."/>
            <person name="Sinharoy S."/>
            <person name="Sterck L."/>
            <person name="Viollet A."/>
            <person name="Wang B.B."/>
            <person name="Wang K."/>
            <person name="Wang M."/>
            <person name="Wang X."/>
            <person name="Warfsmann J."/>
            <person name="Weissenbach J."/>
            <person name="White D.D."/>
            <person name="White J.D."/>
            <person name="Wiley G.B."/>
            <person name="Wincker P."/>
            <person name="Xing Y."/>
            <person name="Yang L."/>
            <person name="Yao Z."/>
            <person name="Ying F."/>
            <person name="Zhai J."/>
            <person name="Zhou L."/>
            <person name="Zuber A."/>
            <person name="Denarie J."/>
            <person name="Dixon R.A."/>
            <person name="May G.D."/>
            <person name="Schwartz D.C."/>
            <person name="Rogers J."/>
            <person name="Quetier F."/>
            <person name="Town C.D."/>
            <person name="Roe B.A."/>
        </authorList>
    </citation>
    <scope>NUCLEOTIDE SEQUENCE [LARGE SCALE GENOMIC DNA]</scope>
    <source>
        <strain evidence="1">A17</strain>
        <strain evidence="2 3">cv. Jemalong A17</strain>
    </source>
</reference>
<organism evidence="1 3">
    <name type="scientific">Medicago truncatula</name>
    <name type="common">Barrel medic</name>
    <name type="synonym">Medicago tribuloides</name>
    <dbReference type="NCBI Taxonomy" id="3880"/>
    <lineage>
        <taxon>Eukaryota</taxon>
        <taxon>Viridiplantae</taxon>
        <taxon>Streptophyta</taxon>
        <taxon>Embryophyta</taxon>
        <taxon>Tracheophyta</taxon>
        <taxon>Spermatophyta</taxon>
        <taxon>Magnoliopsida</taxon>
        <taxon>eudicotyledons</taxon>
        <taxon>Gunneridae</taxon>
        <taxon>Pentapetalae</taxon>
        <taxon>rosids</taxon>
        <taxon>fabids</taxon>
        <taxon>Fabales</taxon>
        <taxon>Fabaceae</taxon>
        <taxon>Papilionoideae</taxon>
        <taxon>50 kb inversion clade</taxon>
        <taxon>NPAAA clade</taxon>
        <taxon>Hologalegina</taxon>
        <taxon>IRL clade</taxon>
        <taxon>Trifolieae</taxon>
        <taxon>Medicago</taxon>
    </lineage>
</organism>
<dbReference type="InterPro" id="IPR046955">
    <property type="entry name" value="PHR1-like"/>
</dbReference>
<dbReference type="PANTHER" id="PTHR31314">
    <property type="entry name" value="MYB FAMILY TRANSCRIPTION FACTOR PHL7-LIKE"/>
    <property type="match status" value="1"/>
</dbReference>